<feature type="transmembrane region" description="Helical" evidence="2">
    <location>
        <begin position="768"/>
        <end position="786"/>
    </location>
</feature>
<dbReference type="Proteomes" id="UP001279734">
    <property type="component" value="Unassembled WGS sequence"/>
</dbReference>
<evidence type="ECO:0000256" key="2">
    <source>
        <dbReference type="SAM" id="Phobius"/>
    </source>
</evidence>
<accession>A0AAD3SKM4</accession>
<keyword evidence="4" id="KW-1185">Reference proteome</keyword>
<gene>
    <name evidence="3" type="ORF">Nepgr_014779</name>
</gene>
<feature type="region of interest" description="Disordered" evidence="1">
    <location>
        <begin position="449"/>
        <end position="502"/>
    </location>
</feature>
<feature type="compositionally biased region" description="Polar residues" evidence="1">
    <location>
        <begin position="469"/>
        <end position="478"/>
    </location>
</feature>
<keyword evidence="2" id="KW-0812">Transmembrane</keyword>
<keyword evidence="2" id="KW-0472">Membrane</keyword>
<comment type="caution">
    <text evidence="3">The sequence shown here is derived from an EMBL/GenBank/DDBJ whole genome shotgun (WGS) entry which is preliminary data.</text>
</comment>
<organism evidence="3 4">
    <name type="scientific">Nepenthes gracilis</name>
    <name type="common">Slender pitcher plant</name>
    <dbReference type="NCBI Taxonomy" id="150966"/>
    <lineage>
        <taxon>Eukaryota</taxon>
        <taxon>Viridiplantae</taxon>
        <taxon>Streptophyta</taxon>
        <taxon>Embryophyta</taxon>
        <taxon>Tracheophyta</taxon>
        <taxon>Spermatophyta</taxon>
        <taxon>Magnoliopsida</taxon>
        <taxon>eudicotyledons</taxon>
        <taxon>Gunneridae</taxon>
        <taxon>Pentapetalae</taxon>
        <taxon>Caryophyllales</taxon>
        <taxon>Nepenthaceae</taxon>
        <taxon>Nepenthes</taxon>
    </lineage>
</organism>
<protein>
    <submittedName>
        <fullName evidence="3">Uncharacterized protein</fullName>
    </submittedName>
</protein>
<keyword evidence="2" id="KW-1133">Transmembrane helix</keyword>
<name>A0AAD3SKM4_NEPGR</name>
<proteinExistence type="predicted"/>
<reference evidence="3" key="1">
    <citation type="submission" date="2023-05" db="EMBL/GenBank/DDBJ databases">
        <title>Nepenthes gracilis genome sequencing.</title>
        <authorList>
            <person name="Fukushima K."/>
        </authorList>
    </citation>
    <scope>NUCLEOTIDE SEQUENCE</scope>
    <source>
        <strain evidence="3">SING2019-196</strain>
    </source>
</reference>
<evidence type="ECO:0000256" key="1">
    <source>
        <dbReference type="SAM" id="MobiDB-lite"/>
    </source>
</evidence>
<dbReference type="AlphaFoldDB" id="A0AAD3SKM4"/>
<feature type="transmembrane region" description="Helical" evidence="2">
    <location>
        <begin position="71"/>
        <end position="91"/>
    </location>
</feature>
<evidence type="ECO:0000313" key="4">
    <source>
        <dbReference type="Proteomes" id="UP001279734"/>
    </source>
</evidence>
<feature type="compositionally biased region" description="Basic and acidic residues" evidence="1">
    <location>
        <begin position="574"/>
        <end position="589"/>
    </location>
</feature>
<feature type="transmembrane region" description="Helical" evidence="2">
    <location>
        <begin position="34"/>
        <end position="59"/>
    </location>
</feature>
<feature type="compositionally biased region" description="Polar residues" evidence="1">
    <location>
        <begin position="488"/>
        <end position="502"/>
    </location>
</feature>
<feature type="region of interest" description="Disordered" evidence="1">
    <location>
        <begin position="542"/>
        <end position="603"/>
    </location>
</feature>
<feature type="transmembrane region" description="Helical" evidence="2">
    <location>
        <begin position="103"/>
        <end position="129"/>
    </location>
</feature>
<evidence type="ECO:0000313" key="3">
    <source>
        <dbReference type="EMBL" id="GMH12938.1"/>
    </source>
</evidence>
<dbReference type="EMBL" id="BSYO01000012">
    <property type="protein sequence ID" value="GMH12938.1"/>
    <property type="molecule type" value="Genomic_DNA"/>
</dbReference>
<sequence length="1091" mass="119200">MASLEFGWLGAAKSEWPNYYGSLPCQNVCCASDFLGLLTLLIGLSIALLWFLASARFLLASCFCPVRNGLLSSWALWALCVPSLAVLRKLCLRFQSGADAFRLILYCWRLAGFGSTAGIDWVFLLGALLRGYVGSSIQIDEGGQSTIFDEVEVSRPTKPSLTVSSAKRMQEGLDPVDSRLQSFGGAIVPNSAMDRIATFGSLTCSAKGVGPEADGIAPCFHAASAISKAVAKLMEPIFPVSAVAALEVVSSEDSQDSKLRHLLLHDAHSCSQAGLAALEVDLKSPISNPSNSTKFLLEESDTIERPVGNEVLLAGEKRVIDCDSDVVSSQSSEGWSAEDIANDPMHYVLQSILMENATQLYVSSIVKASLLPFSKRAKHLDGIIHVIERRRQPRTGARERRKPECYMPAHQAKMHTSSSKIIRKSKRDRNNPLAYFFIIVFEVDSSEGRGLKSTRPRFPQEDRKKSHRLQVSNPSATGRPQKAESAFQHKQPTSGANETPITKTIRAIRLDRQLKDRWHQMHYGSSLQTARNTPRMMVQNQRHQTRRIECPSSRAVSRSELAKSFENRTSLPASKRDSTCARGSKRDLGEAMDNSSINQKEPRPIAEPKSAFITFGVDAHLPDSVKVRSGCPDENTDNPFVEIKFDYQWRHLKNTKPGDNRTKAPASKRKVCSVIEWNVLCVAGVLEHTAGLIYLMLLWSLEYVEASWGAPAGSMAGGLGSLFAEIAISWSCHCRLPEHRMTHRCGLQLVVVDEERSLALDFARMREFFLVGCGGWVVVVYVTLGGCYGVEYGFLFGCVSSASVEIGVLVDHLAWYAMEIFGEPFGFAGCGLDVLSVLQMMNPSAIMGSQAMDSMDSNRPEREFLSLQAARKVSFKVNSGDRDSRVSAGISISPATPVFQSDYCKEEVGSRHSVNHAMPCSSMGSSIPIEILTFESEQIDAKSAEGVLASSNICCEGLNFDAIGCHLDSIAFILVELLHGQDGYLGAKESGTEVLPGNRLCVSRQGSQMDDIDQHEVHSECAVALMASTVECNMMVSHLGMTQQSPQRSVVAVPNSAARSGLSMEHVDGPKGITWSLVVTKNSLGDDGEMP</sequence>
<feature type="transmembrane region" description="Helical" evidence="2">
    <location>
        <begin position="792"/>
        <end position="810"/>
    </location>
</feature>